<dbReference type="Proteomes" id="UP000827092">
    <property type="component" value="Unassembled WGS sequence"/>
</dbReference>
<feature type="region of interest" description="Disordered" evidence="1">
    <location>
        <begin position="71"/>
        <end position="101"/>
    </location>
</feature>
<comment type="caution">
    <text evidence="2">The sequence shown here is derived from an EMBL/GenBank/DDBJ whole genome shotgun (WGS) entry which is preliminary data.</text>
</comment>
<gene>
    <name evidence="2" type="ORF">JTE90_003546</name>
</gene>
<dbReference type="AlphaFoldDB" id="A0AAV6VIG8"/>
<evidence type="ECO:0000313" key="2">
    <source>
        <dbReference type="EMBL" id="KAG8196529.1"/>
    </source>
</evidence>
<keyword evidence="3" id="KW-1185">Reference proteome</keyword>
<organism evidence="2 3">
    <name type="scientific">Oedothorax gibbosus</name>
    <dbReference type="NCBI Taxonomy" id="931172"/>
    <lineage>
        <taxon>Eukaryota</taxon>
        <taxon>Metazoa</taxon>
        <taxon>Ecdysozoa</taxon>
        <taxon>Arthropoda</taxon>
        <taxon>Chelicerata</taxon>
        <taxon>Arachnida</taxon>
        <taxon>Araneae</taxon>
        <taxon>Araneomorphae</taxon>
        <taxon>Entelegynae</taxon>
        <taxon>Araneoidea</taxon>
        <taxon>Linyphiidae</taxon>
        <taxon>Erigoninae</taxon>
        <taxon>Oedothorax</taxon>
    </lineage>
</organism>
<dbReference type="EMBL" id="JAFNEN010000068">
    <property type="protein sequence ID" value="KAG8196529.1"/>
    <property type="molecule type" value="Genomic_DNA"/>
</dbReference>
<feature type="region of interest" description="Disordered" evidence="1">
    <location>
        <begin position="124"/>
        <end position="156"/>
    </location>
</feature>
<evidence type="ECO:0000256" key="1">
    <source>
        <dbReference type="SAM" id="MobiDB-lite"/>
    </source>
</evidence>
<name>A0AAV6VIG8_9ARAC</name>
<sequence length="156" mass="17180">MGKSIARTRKRKFKGNVYTKEKTATTASAIKLGVKKVVDPDTKQPGELAVNFKTEFPRTNKAMKAGLQPNKSVECFETPPPVRRFPREAFHSPTTSASSNCDLERGVFHSFRASGRIKNVTAGRRKNILQMSDDDEAAPDSVFGSPAPGEEKPELK</sequence>
<evidence type="ECO:0000313" key="3">
    <source>
        <dbReference type="Proteomes" id="UP000827092"/>
    </source>
</evidence>
<feature type="compositionally biased region" description="Polar residues" evidence="1">
    <location>
        <begin position="92"/>
        <end position="101"/>
    </location>
</feature>
<accession>A0AAV6VIG8</accession>
<proteinExistence type="predicted"/>
<protein>
    <submittedName>
        <fullName evidence="2">Uncharacterized protein</fullName>
    </submittedName>
</protein>
<reference evidence="2 3" key="1">
    <citation type="journal article" date="2022" name="Nat. Ecol. Evol.">
        <title>A masculinizing supergene underlies an exaggerated male reproductive morph in a spider.</title>
        <authorList>
            <person name="Hendrickx F."/>
            <person name="De Corte Z."/>
            <person name="Sonet G."/>
            <person name="Van Belleghem S.M."/>
            <person name="Kostlbacher S."/>
            <person name="Vangestel C."/>
        </authorList>
    </citation>
    <scope>NUCLEOTIDE SEQUENCE [LARGE SCALE GENOMIC DNA]</scope>
    <source>
        <strain evidence="2">W744_W776</strain>
    </source>
</reference>